<reference evidence="1 2" key="1">
    <citation type="submission" date="2016-11" db="EMBL/GenBank/DDBJ databases">
        <authorList>
            <person name="Jaros S."/>
            <person name="Januszkiewicz K."/>
            <person name="Wedrychowicz H."/>
        </authorList>
    </citation>
    <scope>NUCLEOTIDE SEQUENCE [LARGE SCALE GENOMIC DNA]</scope>
    <source>
        <strain evidence="1 2">DSM 26910</strain>
    </source>
</reference>
<dbReference type="Proteomes" id="UP000184164">
    <property type="component" value="Unassembled WGS sequence"/>
</dbReference>
<name>A0A1M5BQ54_9BACT</name>
<organism evidence="1 2">
    <name type="scientific">Mariniphaga anaerophila</name>
    <dbReference type="NCBI Taxonomy" id="1484053"/>
    <lineage>
        <taxon>Bacteria</taxon>
        <taxon>Pseudomonadati</taxon>
        <taxon>Bacteroidota</taxon>
        <taxon>Bacteroidia</taxon>
        <taxon>Marinilabiliales</taxon>
        <taxon>Prolixibacteraceae</taxon>
        <taxon>Mariniphaga</taxon>
    </lineage>
</organism>
<dbReference type="EMBL" id="FQUM01000005">
    <property type="protein sequence ID" value="SHF44678.1"/>
    <property type="molecule type" value="Genomic_DNA"/>
</dbReference>
<dbReference type="AlphaFoldDB" id="A0A1M5BQ54"/>
<keyword evidence="2" id="KW-1185">Reference proteome</keyword>
<protein>
    <submittedName>
        <fullName evidence="1">Uncharacterized protein</fullName>
    </submittedName>
</protein>
<proteinExistence type="predicted"/>
<gene>
    <name evidence="1" type="ORF">SAMN05444274_105256</name>
</gene>
<evidence type="ECO:0000313" key="2">
    <source>
        <dbReference type="Proteomes" id="UP000184164"/>
    </source>
</evidence>
<accession>A0A1M5BQ54</accession>
<sequence>MLLTANLLHQAKSEGECIQIVKKCYRFLTGQKPQTFAVSFAPNMLYNRSDPVGELSTKTGRKNSFSF</sequence>
<evidence type="ECO:0000313" key="1">
    <source>
        <dbReference type="EMBL" id="SHF44678.1"/>
    </source>
</evidence>
<dbReference type="STRING" id="1484053.SAMN05444274_105256"/>